<comment type="caution">
    <text evidence="3">The sequence shown here is derived from an EMBL/GenBank/DDBJ whole genome shotgun (WGS) entry which is preliminary data.</text>
</comment>
<dbReference type="SUPFAM" id="SSF53254">
    <property type="entry name" value="Phosphoglycerate mutase-like"/>
    <property type="match status" value="1"/>
</dbReference>
<dbReference type="InterPro" id="IPR029033">
    <property type="entry name" value="His_PPase_superfam"/>
</dbReference>
<evidence type="ECO:0000256" key="2">
    <source>
        <dbReference type="ARBA" id="ARBA00022801"/>
    </source>
</evidence>
<protein>
    <submittedName>
        <fullName evidence="3">Histidine acid phosphatase family protein</fullName>
    </submittedName>
</protein>
<dbReference type="VEuPathDB" id="FungiDB:CPC735_010860"/>
<dbReference type="GO" id="GO:0016791">
    <property type="term" value="F:phosphatase activity"/>
    <property type="evidence" value="ECO:0007669"/>
    <property type="project" value="TreeGrafter"/>
</dbReference>
<dbReference type="Gene3D" id="3.40.50.1240">
    <property type="entry name" value="Phosphoglycerate mutase-like"/>
    <property type="match status" value="1"/>
</dbReference>
<keyword evidence="2" id="KW-0378">Hydrolase</keyword>
<dbReference type="Pfam" id="PF00328">
    <property type="entry name" value="His_Phos_2"/>
    <property type="match status" value="1"/>
</dbReference>
<reference evidence="3 4" key="1">
    <citation type="journal article" date="2009" name="Genome Res.">
        <title>Comparative genomic analyses of the human fungal pathogens Coccidioides and their relatives.</title>
        <authorList>
            <person name="Sharpton T.J."/>
            <person name="Stajich J.E."/>
            <person name="Rounsley S.D."/>
            <person name="Gardner M.J."/>
            <person name="Wortman J.R."/>
            <person name="Jordar V.S."/>
            <person name="Maiti R."/>
            <person name="Kodira C.D."/>
            <person name="Neafsey D.E."/>
            <person name="Zeng Q."/>
            <person name="Hung C.-Y."/>
            <person name="McMahan C."/>
            <person name="Muszewska A."/>
            <person name="Grynberg M."/>
            <person name="Mandel M.A."/>
            <person name="Kellner E.M."/>
            <person name="Barker B.M."/>
            <person name="Galgiani J.N."/>
            <person name="Orbach M.J."/>
            <person name="Kirkland T.N."/>
            <person name="Cole G.T."/>
            <person name="Henn M.R."/>
            <person name="Birren B.W."/>
            <person name="Taylor J.W."/>
        </authorList>
    </citation>
    <scope>NUCLEOTIDE SEQUENCE [LARGE SCALE GENOMIC DNA]</scope>
    <source>
        <strain evidence="4">C735</strain>
    </source>
</reference>
<dbReference type="EMBL" id="ACFW01000030">
    <property type="protein sequence ID" value="EER26907.1"/>
    <property type="molecule type" value="Genomic_DNA"/>
</dbReference>
<dbReference type="CDD" id="cd07061">
    <property type="entry name" value="HP_HAP_like"/>
    <property type="match status" value="1"/>
</dbReference>
<dbReference type="PANTHER" id="PTHR11567:SF110">
    <property type="entry name" value="2-PHOSPHOXYLOSE PHOSPHATASE 1"/>
    <property type="match status" value="1"/>
</dbReference>
<sequence>MTTLLPRGAYSKEELEKLYPKGLELQLVQVVCSVNLGERTPVSARFQNVRFTTDWPYCNLAKRFVAIAAAGTSLTEWDEFHWRRKIEKFGNNDQALLSVGPAGEPDGICQLGELTDKGRQTTLALGRRLRYLYVEQLGYMPKIISNADHMYLRATPVPRALESLQQTFWGMYPASARTSDFENPTIVQRTPAEETLYPNEGNCHRFRQLARLFAQRAAERWNESEQMDYLNSIWSKWMPQSSPRVAVDSRPRLSGILDTINSTMAHGPETRLPSEFYDTKGYGIADQIATDEWFAGYKESKEYRKLGIGALMGDIVDRMVAASVSGGWWPTTDTKREHGPPVKFAISGCHDTTIAAILTSLGAFDNGKWPPYTSNIAIELFKDVDGHHHKAHVGDILEELSNPLPENNSKNNDSKPSSLLSFFRRSATTSSTALTEPSDVARTPVSKLPPLHKHYVRIRYNDQPVAIPGCAAKPANHLPGEPTFCTLEAFKQIVDKFTPGNWREECGWNTDKGMFAEGEDRAGY</sequence>
<comment type="similarity">
    <text evidence="1">Belongs to the histidine acid phosphatase family.</text>
</comment>
<dbReference type="HOGENOM" id="CLU_030431_3_1_1"/>
<gene>
    <name evidence="3" type="ORF">CPC735_010860</name>
</gene>
<dbReference type="AlphaFoldDB" id="C5P8D6"/>
<dbReference type="PANTHER" id="PTHR11567">
    <property type="entry name" value="ACID PHOSPHATASE-RELATED"/>
    <property type="match status" value="1"/>
</dbReference>
<accession>C5P8D6</accession>
<dbReference type="OrthoDB" id="10257284at2759"/>
<name>C5P8D6_COCP7</name>
<dbReference type="Proteomes" id="UP000009084">
    <property type="component" value="Unassembled WGS sequence"/>
</dbReference>
<evidence type="ECO:0000256" key="1">
    <source>
        <dbReference type="ARBA" id="ARBA00005375"/>
    </source>
</evidence>
<dbReference type="InterPro" id="IPR000560">
    <property type="entry name" value="His_Pase_clade-2"/>
</dbReference>
<evidence type="ECO:0000313" key="3">
    <source>
        <dbReference type="EMBL" id="EER26907.1"/>
    </source>
</evidence>
<proteinExistence type="inferred from homology"/>
<organism evidence="3 4">
    <name type="scientific">Coccidioides posadasii (strain C735)</name>
    <name type="common">Valley fever fungus</name>
    <dbReference type="NCBI Taxonomy" id="222929"/>
    <lineage>
        <taxon>Eukaryota</taxon>
        <taxon>Fungi</taxon>
        <taxon>Dikarya</taxon>
        <taxon>Ascomycota</taxon>
        <taxon>Pezizomycotina</taxon>
        <taxon>Eurotiomycetes</taxon>
        <taxon>Eurotiomycetidae</taxon>
        <taxon>Onygenales</taxon>
        <taxon>Onygenaceae</taxon>
        <taxon>Coccidioides</taxon>
    </lineage>
</organism>
<dbReference type="InterPro" id="IPR050645">
    <property type="entry name" value="Histidine_acid_phosphatase"/>
</dbReference>
<evidence type="ECO:0000313" key="4">
    <source>
        <dbReference type="Proteomes" id="UP000009084"/>
    </source>
</evidence>